<sequence length="372" mass="41933">MNKFKGELIPADSRESTMQRQSTTLARYGDNTLAGRIDQFPDSPYTGYLATLSSGSRSTAKSTLGKISQLLYSSEPEVAPWHLMTSNHYQITMRYLEQQGLAPKTIHRHMSMIRSVLKTAKLLRMIPDENQGEYDAIMASKNIKGSQGRGEIRPHRSLTDEEISCLFSMLGADQSPKGLRDMAMLSVMRGCGLRRMEVVGLQIEHIRWAGAIDGELLVYKGKGNKPRTLPMPRGLREIFGNWTEVRGDDLGPLFCSINRGGKAVRYTENDVIRKRIPTHMLGQLRPLDRSSVNRMMEQRLILAGIERATPHDLRYTFAQKNLKRSDIQTVSDLMGHSNISTTSIYTETSRDEMRAVIAEEDVFSRYSEGGDN</sequence>
<dbReference type="InterPro" id="IPR013762">
    <property type="entry name" value="Integrase-like_cat_sf"/>
</dbReference>
<name>A0A2W5TG00_ACIJO</name>
<evidence type="ECO:0000256" key="3">
    <source>
        <dbReference type="ARBA" id="ARBA00023125"/>
    </source>
</evidence>
<proteinExistence type="inferred from homology"/>
<evidence type="ECO:0000313" key="9">
    <source>
        <dbReference type="Proteomes" id="UP000249282"/>
    </source>
</evidence>
<evidence type="ECO:0000256" key="4">
    <source>
        <dbReference type="ARBA" id="ARBA00023172"/>
    </source>
</evidence>
<feature type="domain" description="Tyr recombinase" evidence="6">
    <location>
        <begin position="153"/>
        <end position="358"/>
    </location>
</feature>
<dbReference type="SUPFAM" id="SSF56349">
    <property type="entry name" value="DNA breaking-rejoining enzymes"/>
    <property type="match status" value="1"/>
</dbReference>
<keyword evidence="3 5" id="KW-0238">DNA-binding</keyword>
<evidence type="ECO:0000313" key="8">
    <source>
        <dbReference type="EMBL" id="PZQ85150.1"/>
    </source>
</evidence>
<comment type="similarity">
    <text evidence="1">Belongs to the 'phage' integrase family.</text>
</comment>
<protein>
    <submittedName>
        <fullName evidence="8">Uncharacterized protein</fullName>
    </submittedName>
</protein>
<dbReference type="GO" id="GO:0015074">
    <property type="term" value="P:DNA integration"/>
    <property type="evidence" value="ECO:0007669"/>
    <property type="project" value="UniProtKB-KW"/>
</dbReference>
<dbReference type="GO" id="GO:0003677">
    <property type="term" value="F:DNA binding"/>
    <property type="evidence" value="ECO:0007669"/>
    <property type="project" value="UniProtKB-UniRule"/>
</dbReference>
<dbReference type="AlphaFoldDB" id="A0A2W5TG00"/>
<dbReference type="PROSITE" id="PS51900">
    <property type="entry name" value="CB"/>
    <property type="match status" value="1"/>
</dbReference>
<evidence type="ECO:0000256" key="2">
    <source>
        <dbReference type="ARBA" id="ARBA00022908"/>
    </source>
</evidence>
<feature type="domain" description="Core-binding (CB)" evidence="7">
    <location>
        <begin position="39"/>
        <end position="121"/>
    </location>
</feature>
<dbReference type="Proteomes" id="UP000249282">
    <property type="component" value="Unassembled WGS sequence"/>
</dbReference>
<dbReference type="GO" id="GO:0006310">
    <property type="term" value="P:DNA recombination"/>
    <property type="evidence" value="ECO:0007669"/>
    <property type="project" value="UniProtKB-KW"/>
</dbReference>
<dbReference type="Pfam" id="PF00589">
    <property type="entry name" value="Phage_integrase"/>
    <property type="match status" value="1"/>
</dbReference>
<gene>
    <name evidence="8" type="ORF">DI542_16510</name>
</gene>
<dbReference type="InterPro" id="IPR002104">
    <property type="entry name" value="Integrase_catalytic"/>
</dbReference>
<keyword evidence="4" id="KW-0233">DNA recombination</keyword>
<evidence type="ECO:0000259" key="7">
    <source>
        <dbReference type="PROSITE" id="PS51900"/>
    </source>
</evidence>
<evidence type="ECO:0000256" key="5">
    <source>
        <dbReference type="PROSITE-ProRule" id="PRU01248"/>
    </source>
</evidence>
<reference evidence="8 9" key="1">
    <citation type="submission" date="2017-11" db="EMBL/GenBank/DDBJ databases">
        <title>Infants hospitalized years apart are colonized by the same room-sourced microbial strains.</title>
        <authorList>
            <person name="Brooks B."/>
            <person name="Olm M.R."/>
            <person name="Firek B.A."/>
            <person name="Baker R."/>
            <person name="Thomas B.C."/>
            <person name="Morowitz M.J."/>
            <person name="Banfield J.F."/>
        </authorList>
    </citation>
    <scope>NUCLEOTIDE SEQUENCE [LARGE SCALE GENOMIC DNA]</scope>
    <source>
        <strain evidence="8">S2_003_000_R3_20</strain>
    </source>
</reference>
<organism evidence="8 9">
    <name type="scientific">Acinetobacter johnsonii</name>
    <dbReference type="NCBI Taxonomy" id="40214"/>
    <lineage>
        <taxon>Bacteria</taxon>
        <taxon>Pseudomonadati</taxon>
        <taxon>Pseudomonadota</taxon>
        <taxon>Gammaproteobacteria</taxon>
        <taxon>Moraxellales</taxon>
        <taxon>Moraxellaceae</taxon>
        <taxon>Acinetobacter</taxon>
    </lineage>
</organism>
<dbReference type="EMBL" id="QFQJ01000130">
    <property type="protein sequence ID" value="PZQ85150.1"/>
    <property type="molecule type" value="Genomic_DNA"/>
</dbReference>
<dbReference type="PANTHER" id="PTHR30349">
    <property type="entry name" value="PHAGE INTEGRASE-RELATED"/>
    <property type="match status" value="1"/>
</dbReference>
<evidence type="ECO:0000259" key="6">
    <source>
        <dbReference type="PROSITE" id="PS51898"/>
    </source>
</evidence>
<dbReference type="PROSITE" id="PS51898">
    <property type="entry name" value="TYR_RECOMBINASE"/>
    <property type="match status" value="1"/>
</dbReference>
<accession>A0A2W5TG00</accession>
<dbReference type="InterPro" id="IPR011010">
    <property type="entry name" value="DNA_brk_join_enz"/>
</dbReference>
<evidence type="ECO:0000256" key="1">
    <source>
        <dbReference type="ARBA" id="ARBA00008857"/>
    </source>
</evidence>
<dbReference type="PANTHER" id="PTHR30349:SF41">
    <property type="entry name" value="INTEGRASE_RECOMBINASE PROTEIN MJ0367-RELATED"/>
    <property type="match status" value="1"/>
</dbReference>
<dbReference type="InterPro" id="IPR044068">
    <property type="entry name" value="CB"/>
</dbReference>
<dbReference type="Gene3D" id="1.10.443.10">
    <property type="entry name" value="Intergrase catalytic core"/>
    <property type="match status" value="1"/>
</dbReference>
<keyword evidence="2" id="KW-0229">DNA integration</keyword>
<comment type="caution">
    <text evidence="8">The sequence shown here is derived from an EMBL/GenBank/DDBJ whole genome shotgun (WGS) entry which is preliminary data.</text>
</comment>
<dbReference type="InterPro" id="IPR050090">
    <property type="entry name" value="Tyrosine_recombinase_XerCD"/>
</dbReference>